<gene>
    <name evidence="9" type="ORF">SAMN02982927_02819</name>
</gene>
<dbReference type="RefSeq" id="WP_093674031.1">
    <property type="nucleotide sequence ID" value="NZ_FOOY01000022.1"/>
</dbReference>
<evidence type="ECO:0000256" key="8">
    <source>
        <dbReference type="SAM" id="SignalP"/>
    </source>
</evidence>
<feature type="chain" id="PRO_5039377700" description="Lipoprotein" evidence="8">
    <location>
        <begin position="22"/>
        <end position="281"/>
    </location>
</feature>
<dbReference type="PANTHER" id="PTHR30429:SF3">
    <property type="entry name" value="LIPOPROTEIN"/>
    <property type="match status" value="1"/>
</dbReference>
<dbReference type="Proteomes" id="UP000198752">
    <property type="component" value="Unassembled WGS sequence"/>
</dbReference>
<keyword evidence="10" id="KW-1185">Reference proteome</keyword>
<keyword evidence="3" id="KW-0472">Membrane</keyword>
<feature type="signal peptide" evidence="8">
    <location>
        <begin position="1"/>
        <end position="21"/>
    </location>
</feature>
<feature type="lipid moiety-binding region" description="S-diacylglycerol cysteine" evidence="7">
    <location>
        <position position="23"/>
    </location>
</feature>
<organism evidence="9 10">
    <name type="scientific">Sporolactobacillus nakayamae</name>
    <dbReference type="NCBI Taxonomy" id="269670"/>
    <lineage>
        <taxon>Bacteria</taxon>
        <taxon>Bacillati</taxon>
        <taxon>Bacillota</taxon>
        <taxon>Bacilli</taxon>
        <taxon>Bacillales</taxon>
        <taxon>Sporolactobacillaceae</taxon>
        <taxon>Sporolactobacillus</taxon>
    </lineage>
</organism>
<comment type="similarity">
    <text evidence="6">Belongs to the nlpA lipoprotein family.</text>
</comment>
<dbReference type="PANTHER" id="PTHR30429">
    <property type="entry name" value="D-METHIONINE-BINDING LIPOPROTEIN METQ"/>
    <property type="match status" value="1"/>
</dbReference>
<evidence type="ECO:0000313" key="10">
    <source>
        <dbReference type="Proteomes" id="UP000198752"/>
    </source>
</evidence>
<comment type="subcellular location">
    <subcellularLocation>
        <location evidence="1">Membrane</location>
        <topology evidence="1">Lipid-anchor</topology>
    </subcellularLocation>
</comment>
<keyword evidence="2 8" id="KW-0732">Signal</keyword>
<dbReference type="Gene3D" id="3.40.190.10">
    <property type="entry name" value="Periplasmic binding protein-like II"/>
    <property type="match status" value="2"/>
</dbReference>
<dbReference type="PIRSF" id="PIRSF002854">
    <property type="entry name" value="MetQ"/>
    <property type="match status" value="1"/>
</dbReference>
<accession>A0A1I2UYJ3</accession>
<dbReference type="InterPro" id="IPR004872">
    <property type="entry name" value="Lipoprotein_NlpA"/>
</dbReference>
<sequence length="281" mass="31056">MKKITKFSSFILILSFVLVLAACGSSSSGANSNKVKEVKVGVVGNSDDPIWEQVNKNLKKDNIQVKLVKFTDGIIANQSESNKELDLTAFQHHAFLNQEIKQKGYKFTVIGESYIVPLNVYSKKIKSLKQIKSGDKIAIPNNVTNAGRALKVLESAGLIKLDPSKGYSPAVKDITENKKNVKIVEVDPAKIPSLLPDFAAGITNSNFIIDNKMNPVTDSIYRIKPDLNDPNNKPWINVIVARTADKNNNTYKKVVDAYHTASVANKIKKLYNGVYVPAFKY</sequence>
<evidence type="ECO:0000313" key="9">
    <source>
        <dbReference type="EMBL" id="SFG79921.1"/>
    </source>
</evidence>
<proteinExistence type="inferred from homology"/>
<dbReference type="Pfam" id="PF03180">
    <property type="entry name" value="Lipoprotein_9"/>
    <property type="match status" value="1"/>
</dbReference>
<dbReference type="OrthoDB" id="9812878at2"/>
<evidence type="ECO:0000256" key="1">
    <source>
        <dbReference type="ARBA" id="ARBA00004635"/>
    </source>
</evidence>
<keyword evidence="4" id="KW-0564">Palmitate</keyword>
<evidence type="ECO:0000256" key="5">
    <source>
        <dbReference type="ARBA" id="ARBA00023288"/>
    </source>
</evidence>
<dbReference type="PROSITE" id="PS51257">
    <property type="entry name" value="PROKAR_LIPOPROTEIN"/>
    <property type="match status" value="1"/>
</dbReference>
<reference evidence="10" key="1">
    <citation type="submission" date="2016-10" db="EMBL/GenBank/DDBJ databases">
        <authorList>
            <person name="Varghese N."/>
            <person name="Submissions S."/>
        </authorList>
    </citation>
    <scope>NUCLEOTIDE SEQUENCE [LARGE SCALE GENOMIC DNA]</scope>
    <source>
        <strain evidence="10">ATCC 700379</strain>
    </source>
</reference>
<evidence type="ECO:0000256" key="2">
    <source>
        <dbReference type="ARBA" id="ARBA00022729"/>
    </source>
</evidence>
<dbReference type="GO" id="GO:0016020">
    <property type="term" value="C:membrane"/>
    <property type="evidence" value="ECO:0007669"/>
    <property type="project" value="UniProtKB-SubCell"/>
</dbReference>
<dbReference type="SUPFAM" id="SSF53850">
    <property type="entry name" value="Periplasmic binding protein-like II"/>
    <property type="match status" value="1"/>
</dbReference>
<keyword evidence="5 6" id="KW-0449">Lipoprotein</keyword>
<evidence type="ECO:0000256" key="6">
    <source>
        <dbReference type="PIRNR" id="PIRNR002854"/>
    </source>
</evidence>
<evidence type="ECO:0000256" key="3">
    <source>
        <dbReference type="ARBA" id="ARBA00023136"/>
    </source>
</evidence>
<dbReference type="AlphaFoldDB" id="A0A1I2UYJ3"/>
<protein>
    <recommendedName>
        <fullName evidence="6">Lipoprotein</fullName>
    </recommendedName>
</protein>
<dbReference type="EMBL" id="FOOY01000022">
    <property type="protein sequence ID" value="SFG79921.1"/>
    <property type="molecule type" value="Genomic_DNA"/>
</dbReference>
<name>A0A1I2UYJ3_9BACL</name>
<evidence type="ECO:0000256" key="7">
    <source>
        <dbReference type="PIRSR" id="PIRSR002854-1"/>
    </source>
</evidence>
<evidence type="ECO:0000256" key="4">
    <source>
        <dbReference type="ARBA" id="ARBA00023139"/>
    </source>
</evidence>
<dbReference type="STRING" id="269670.SAMN02982927_02819"/>